<evidence type="ECO:0000313" key="3">
    <source>
        <dbReference type="Proteomes" id="UP000309454"/>
    </source>
</evidence>
<comment type="caution">
    <text evidence="2">The sequence shown here is derived from an EMBL/GenBank/DDBJ whole genome shotgun (WGS) entry which is preliminary data.</text>
</comment>
<sequence>MAVGCVTGLLIFAHPATSQLEGRQLTAFPEFTVDGFLDGSYLEQVALWYSDTFPFRDTLVNLGQDLKGLYGVQPDTSLVGGKVQADELPPLEPQAPPDEPAPDEPKPEDEGPVEVPTEDAMAADVQKNIMSGLYVKDGAAYSIYYFSQEAVTNYTTAISKAADALEGTADVYSIIVPNNSAAILDESVLDSLGGTNQDQAIRYFNSLYSLNVRTVPILDALRQHRTEYTYFRTDHHWTALGAYIAYEEFCKAKGLQPVDLDALKTIIFDGFLGTFYTELKNAAMADNPDTVTAYVPEGTNAMTYWNKDGDEVEAKVITDVTGWNKNSLYNTFIAGDQPISIIENPAITDGSSVLVVKDSFGNAFVPFLVNNYQTVHVIDYRYTDTNIVEYVKEHQIKDVVFMNNISLAGTLTVAAKIDSMVG</sequence>
<name>A0A4T9TKN2_9ACTN</name>
<protein>
    <recommendedName>
        <fullName evidence="4">AlgX/AlgJ SGNH hydrolase-like domain-containing protein</fullName>
    </recommendedName>
</protein>
<feature type="region of interest" description="Disordered" evidence="1">
    <location>
        <begin position="87"/>
        <end position="115"/>
    </location>
</feature>
<dbReference type="AlphaFoldDB" id="A0A4T9TKN2"/>
<feature type="compositionally biased region" description="Pro residues" evidence="1">
    <location>
        <begin position="90"/>
        <end position="99"/>
    </location>
</feature>
<dbReference type="OrthoDB" id="175771at2"/>
<reference evidence="2 3" key="1">
    <citation type="submission" date="2019-04" db="EMBL/GenBank/DDBJ databases">
        <title>Microbes associate with the intestines of laboratory mice.</title>
        <authorList>
            <person name="Navarre W."/>
            <person name="Wong E."/>
            <person name="Huang K.C."/>
            <person name="Tropini C."/>
            <person name="Ng K."/>
            <person name="Yu B."/>
        </authorList>
    </citation>
    <scope>NUCLEOTIDE SEQUENCE [LARGE SCALE GENOMIC DNA]</scope>
    <source>
        <strain evidence="2 3">NM48_B13</strain>
    </source>
</reference>
<evidence type="ECO:0000313" key="2">
    <source>
        <dbReference type="EMBL" id="TJW12523.1"/>
    </source>
</evidence>
<evidence type="ECO:0000256" key="1">
    <source>
        <dbReference type="SAM" id="MobiDB-lite"/>
    </source>
</evidence>
<dbReference type="Proteomes" id="UP000309454">
    <property type="component" value="Unassembled WGS sequence"/>
</dbReference>
<evidence type="ECO:0008006" key="4">
    <source>
        <dbReference type="Google" id="ProtNLM"/>
    </source>
</evidence>
<proteinExistence type="predicted"/>
<gene>
    <name evidence="2" type="ORF">E5982_00945</name>
</gene>
<accession>A0A4T9TKN2</accession>
<dbReference type="EMBL" id="SSTM01000001">
    <property type="protein sequence ID" value="TJW12523.1"/>
    <property type="molecule type" value="Genomic_DNA"/>
</dbReference>
<dbReference type="Pfam" id="PF14286">
    <property type="entry name" value="DHHW"/>
    <property type="match status" value="2"/>
</dbReference>
<organism evidence="2 3">
    <name type="scientific">Parvibacter caecicola</name>
    <dbReference type="NCBI Taxonomy" id="747645"/>
    <lineage>
        <taxon>Bacteria</taxon>
        <taxon>Bacillati</taxon>
        <taxon>Actinomycetota</taxon>
        <taxon>Coriobacteriia</taxon>
        <taxon>Coriobacteriales</taxon>
        <taxon>Coriobacteriaceae</taxon>
        <taxon>Parvibacter</taxon>
    </lineage>
</organism>
<dbReference type="InterPro" id="IPR025945">
    <property type="entry name" value="DHHW"/>
</dbReference>
<keyword evidence="3" id="KW-1185">Reference proteome</keyword>